<proteinExistence type="predicted"/>
<keyword evidence="2" id="KW-1185">Reference proteome</keyword>
<name>A0ACC6M3N6_9BACI</name>
<evidence type="ECO:0000313" key="1">
    <source>
        <dbReference type="EMBL" id="MDX8045547.1"/>
    </source>
</evidence>
<organism evidence="1 2">
    <name type="scientific">Gracilibacillus pellucidus</name>
    <dbReference type="NCBI Taxonomy" id="3095368"/>
    <lineage>
        <taxon>Bacteria</taxon>
        <taxon>Bacillati</taxon>
        <taxon>Bacillota</taxon>
        <taxon>Bacilli</taxon>
        <taxon>Bacillales</taxon>
        <taxon>Bacillaceae</taxon>
        <taxon>Gracilibacillus</taxon>
    </lineage>
</organism>
<reference evidence="1" key="1">
    <citation type="submission" date="2023-11" db="EMBL/GenBank/DDBJ databases">
        <title>Gracilibacillus pellucida a moderately halophilic bacterium isolated from saline soil in Xinjiang province.</title>
        <authorList>
            <person name="Zhang Z."/>
            <person name="Tan F."/>
            <person name="Wang Y."/>
            <person name="Xia M."/>
        </authorList>
    </citation>
    <scope>NUCLEOTIDE SEQUENCE</scope>
    <source>
        <strain evidence="1">S3-1-1</strain>
    </source>
</reference>
<comment type="caution">
    <text evidence="1">The sequence shown here is derived from an EMBL/GenBank/DDBJ whole genome shotgun (WGS) entry which is preliminary data.</text>
</comment>
<accession>A0ACC6M3N6</accession>
<dbReference type="Proteomes" id="UP001277972">
    <property type="component" value="Unassembled WGS sequence"/>
</dbReference>
<gene>
    <name evidence="1" type="ORF">SH601_06060</name>
</gene>
<evidence type="ECO:0000313" key="2">
    <source>
        <dbReference type="Proteomes" id="UP001277972"/>
    </source>
</evidence>
<sequence>MRGLTKWLKWNNFHPNNVKIGKKYGVILSVVLALFVISTIVVSFLIQTVKNEMDVMEQRGERAVLVTEMGSLMRAQSVRMVQYMNDPSADKVEAFNQSKQQFLFLAQELTGEMNNEEEQELLDSIILQALDYNVSFDEIVINGEEGNADTVAHHVDRAHRIQENTVLALDELKEMMNEQRVAAANEAKHSQTLVLIALIIAIIVSFIISILLIIIVNRIISRNLAKVVAVSNEIADGNLQVEEIRYHGKDEIGQLAHSVNSMSAKLKEIIQQVSNVAKTVSAQSGLLHQSANEVKAGTEQIATTMQELSSGADTQANHASDVSVKIGEFSNRVKEANENGINVENASSNVLEMTGNGREMMESSVIQMGRIHSIVQDAVEKVRGLDGQTKEISTLVAVIKDIADQTNLLALNAAIEAARAGEHGKGFAVVADEVRKLAEQVGESVSDITRIVGNIQGESTNVTESLEQGYEQVEAGSTQIEKTGETFKQINQAVNEMVSSMQTVTSNLSEMASSSEAMTSSVEEIASISEESAAGVEETTASAEEASSLMEEVSSNSEELAKLADQLNGLVKQFKI</sequence>
<dbReference type="EMBL" id="JAWZSR010000003">
    <property type="protein sequence ID" value="MDX8045547.1"/>
    <property type="molecule type" value="Genomic_DNA"/>
</dbReference>
<protein>
    <submittedName>
        <fullName evidence="1">HAMP domain-containing methyl-accepting chemotaxis protein</fullName>
    </submittedName>
</protein>